<keyword evidence="5" id="KW-1185">Reference proteome</keyword>
<dbReference type="RefSeq" id="WP_146429080.1">
    <property type="nucleotide sequence ID" value="NZ_SJPF01000001.1"/>
</dbReference>
<dbReference type="NCBIfam" id="NF004051">
    <property type="entry name" value="PRK05571.1"/>
    <property type="match status" value="1"/>
</dbReference>
<feature type="binding site" evidence="3">
    <location>
        <position position="132"/>
    </location>
    <ligand>
        <name>D-ribulose 5-phosphate</name>
        <dbReference type="ChEBI" id="CHEBI:58121"/>
    </ligand>
</feature>
<keyword evidence="2 4" id="KW-0413">Isomerase</keyword>
<dbReference type="Proteomes" id="UP000318878">
    <property type="component" value="Unassembled WGS sequence"/>
</dbReference>
<feature type="binding site" evidence="3">
    <location>
        <begin position="66"/>
        <end position="70"/>
    </location>
    <ligand>
        <name>D-ribulose 5-phosphate</name>
        <dbReference type="ChEBI" id="CHEBI:58121"/>
    </ligand>
</feature>
<organism evidence="4 5">
    <name type="scientific">Blastopirellula retiformator</name>
    <dbReference type="NCBI Taxonomy" id="2527970"/>
    <lineage>
        <taxon>Bacteria</taxon>
        <taxon>Pseudomonadati</taxon>
        <taxon>Planctomycetota</taxon>
        <taxon>Planctomycetia</taxon>
        <taxon>Pirellulales</taxon>
        <taxon>Pirellulaceae</taxon>
        <taxon>Blastopirellula</taxon>
    </lineage>
</organism>
<comment type="similarity">
    <text evidence="1">Belongs to the LacAB/RpiB family.</text>
</comment>
<evidence type="ECO:0000256" key="1">
    <source>
        <dbReference type="ARBA" id="ARBA00008754"/>
    </source>
</evidence>
<dbReference type="GO" id="GO:0019316">
    <property type="term" value="P:D-allose catabolic process"/>
    <property type="evidence" value="ECO:0007669"/>
    <property type="project" value="TreeGrafter"/>
</dbReference>
<sequence>MKIVVASDHAGFLYKQAILEHLQKLGHETADYGTFSPDSCDYPDFIIPAAKAVADGKFERGIVLGGSGNGEAIAANRVKGVRCAYCWNLETAKLGRKHNKANVIAIGERLIELPLALQIVDAWLAEEFEGDRHERRIAKLDEPIN</sequence>
<gene>
    <name evidence="4" type="primary">rpiB</name>
    <name evidence="4" type="ORF">Enr8_05500</name>
</gene>
<evidence type="ECO:0000256" key="2">
    <source>
        <dbReference type="ARBA" id="ARBA00023235"/>
    </source>
</evidence>
<dbReference type="GO" id="GO:0004751">
    <property type="term" value="F:ribose-5-phosphate isomerase activity"/>
    <property type="evidence" value="ECO:0007669"/>
    <property type="project" value="UniProtKB-EC"/>
</dbReference>
<feature type="binding site" evidence="3">
    <location>
        <position position="109"/>
    </location>
    <ligand>
        <name>D-ribulose 5-phosphate</name>
        <dbReference type="ChEBI" id="CHEBI:58121"/>
    </ligand>
</feature>
<evidence type="ECO:0000313" key="5">
    <source>
        <dbReference type="Proteomes" id="UP000318878"/>
    </source>
</evidence>
<dbReference type="SUPFAM" id="SSF89623">
    <property type="entry name" value="Ribose/Galactose isomerase RpiB/AlsB"/>
    <property type="match status" value="1"/>
</dbReference>
<dbReference type="OrthoDB" id="1778624at2"/>
<dbReference type="Gene3D" id="3.40.1400.10">
    <property type="entry name" value="Sugar-phosphate isomerase, RpiB/LacA/LacB"/>
    <property type="match status" value="1"/>
</dbReference>
<evidence type="ECO:0000313" key="4">
    <source>
        <dbReference type="EMBL" id="TWT38856.1"/>
    </source>
</evidence>
<dbReference type="InterPro" id="IPR004785">
    <property type="entry name" value="RpiB"/>
</dbReference>
<proteinExistence type="inferred from homology"/>
<feature type="binding site" evidence="3">
    <location>
        <begin position="8"/>
        <end position="9"/>
    </location>
    <ligand>
        <name>D-ribulose 5-phosphate</name>
        <dbReference type="ChEBI" id="CHEBI:58121"/>
    </ligand>
</feature>
<dbReference type="PANTHER" id="PTHR30345:SF0">
    <property type="entry name" value="DNA DAMAGE-REPAIR_TOLERATION PROTEIN DRT102"/>
    <property type="match status" value="1"/>
</dbReference>
<dbReference type="EMBL" id="SJPF01000001">
    <property type="protein sequence ID" value="TWT38856.1"/>
    <property type="molecule type" value="Genomic_DNA"/>
</dbReference>
<feature type="binding site" evidence="3">
    <location>
        <position position="99"/>
    </location>
    <ligand>
        <name>D-ribulose 5-phosphate</name>
        <dbReference type="ChEBI" id="CHEBI:58121"/>
    </ligand>
</feature>
<name>A0A5C5VJR9_9BACT</name>
<dbReference type="NCBIfam" id="TIGR00689">
    <property type="entry name" value="rpiB_lacA_lacB"/>
    <property type="match status" value="1"/>
</dbReference>
<dbReference type="InterPro" id="IPR003500">
    <property type="entry name" value="RpiB_LacA_LacB"/>
</dbReference>
<dbReference type="NCBIfam" id="TIGR01120">
    <property type="entry name" value="rpiB"/>
    <property type="match status" value="1"/>
</dbReference>
<protein>
    <submittedName>
        <fullName evidence="4">Ribose-5-phosphate isomerase B</fullName>
        <ecNumber evidence="4">5.3.1.6</ecNumber>
    </submittedName>
</protein>
<evidence type="ECO:0000256" key="3">
    <source>
        <dbReference type="PIRSR" id="PIRSR005384-2"/>
    </source>
</evidence>
<dbReference type="Pfam" id="PF02502">
    <property type="entry name" value="LacAB_rpiB"/>
    <property type="match status" value="1"/>
</dbReference>
<accession>A0A5C5VJR9</accession>
<dbReference type="InterPro" id="IPR036569">
    <property type="entry name" value="RpiB_LacA_LacB_sf"/>
</dbReference>
<dbReference type="GO" id="GO:0009052">
    <property type="term" value="P:pentose-phosphate shunt, non-oxidative branch"/>
    <property type="evidence" value="ECO:0007669"/>
    <property type="project" value="TreeGrafter"/>
</dbReference>
<dbReference type="AlphaFoldDB" id="A0A5C5VJR9"/>
<dbReference type="EC" id="5.3.1.6" evidence="4"/>
<dbReference type="PANTHER" id="PTHR30345">
    <property type="entry name" value="RIBOSE-5-PHOSPHATE ISOMERASE B"/>
    <property type="match status" value="1"/>
</dbReference>
<reference evidence="4 5" key="1">
    <citation type="submission" date="2019-02" db="EMBL/GenBank/DDBJ databases">
        <title>Deep-cultivation of Planctomycetes and their phenomic and genomic characterization uncovers novel biology.</title>
        <authorList>
            <person name="Wiegand S."/>
            <person name="Jogler M."/>
            <person name="Boedeker C."/>
            <person name="Pinto D."/>
            <person name="Vollmers J."/>
            <person name="Rivas-Marin E."/>
            <person name="Kohn T."/>
            <person name="Peeters S.H."/>
            <person name="Heuer A."/>
            <person name="Rast P."/>
            <person name="Oberbeckmann S."/>
            <person name="Bunk B."/>
            <person name="Jeske O."/>
            <person name="Meyerdierks A."/>
            <person name="Storesund J.E."/>
            <person name="Kallscheuer N."/>
            <person name="Luecker S."/>
            <person name="Lage O.M."/>
            <person name="Pohl T."/>
            <person name="Merkel B.J."/>
            <person name="Hornburger P."/>
            <person name="Mueller R.-W."/>
            <person name="Bruemmer F."/>
            <person name="Labrenz M."/>
            <person name="Spormann A.M."/>
            <person name="Op Den Camp H."/>
            <person name="Overmann J."/>
            <person name="Amann R."/>
            <person name="Jetten M.S.M."/>
            <person name="Mascher T."/>
            <person name="Medema M.H."/>
            <person name="Devos D.P."/>
            <person name="Kaster A.-K."/>
            <person name="Ovreas L."/>
            <person name="Rohde M."/>
            <person name="Galperin M.Y."/>
            <person name="Jogler C."/>
        </authorList>
    </citation>
    <scope>NUCLEOTIDE SEQUENCE [LARGE SCALE GENOMIC DNA]</scope>
    <source>
        <strain evidence="4 5">Enr8</strain>
    </source>
</reference>
<feature type="binding site" evidence="3">
    <location>
        <position position="136"/>
    </location>
    <ligand>
        <name>D-ribulose 5-phosphate</name>
        <dbReference type="ChEBI" id="CHEBI:58121"/>
    </ligand>
</feature>
<comment type="caution">
    <text evidence="4">The sequence shown here is derived from an EMBL/GenBank/DDBJ whole genome shotgun (WGS) entry which is preliminary data.</text>
</comment>
<dbReference type="PIRSF" id="PIRSF005384">
    <property type="entry name" value="RpiB_LacA_B"/>
    <property type="match status" value="1"/>
</dbReference>